<name>A0A3N2PYR1_SODAK</name>
<reference evidence="20 21" key="1">
    <citation type="journal article" date="2018" name="Mol. Ecol.">
        <title>The obligate alkalophilic soda-lake fungus Sodiomyces alkalinus has shifted to a protein diet.</title>
        <authorList>
            <person name="Grum-Grzhimaylo A.A."/>
            <person name="Falkoski D.L."/>
            <person name="van den Heuvel J."/>
            <person name="Valero-Jimenez C.A."/>
            <person name="Min B."/>
            <person name="Choi I.G."/>
            <person name="Lipzen A."/>
            <person name="Daum C.G."/>
            <person name="Aanen D.K."/>
            <person name="Tsang A."/>
            <person name="Henrissat B."/>
            <person name="Bilanenko E.N."/>
            <person name="de Vries R.P."/>
            <person name="van Kan J.A.L."/>
            <person name="Grigoriev I.V."/>
            <person name="Debets A.J.M."/>
        </authorList>
    </citation>
    <scope>NUCLEOTIDE SEQUENCE [LARGE SCALE GENOMIC DNA]</scope>
    <source>
        <strain evidence="20 21">F11</strain>
    </source>
</reference>
<accession>A0A3N2PYR1</accession>
<dbReference type="InterPro" id="IPR036565">
    <property type="entry name" value="Mur-like_cat_sf"/>
</dbReference>
<feature type="binding site" evidence="19">
    <location>
        <position position="193"/>
    </location>
    <ligand>
        <name>Mg(2+)</name>
        <dbReference type="ChEBI" id="CHEBI:18420"/>
        <label>1</label>
    </ligand>
</feature>
<dbReference type="AlphaFoldDB" id="A0A3N2PYR1"/>
<comment type="function">
    <text evidence="17">Catalyzes conversion of folates to polyglutamate derivatives allowing concentration of folate compounds in the cell and the intracellular retention of these cofactors, which are important substrates for most of the folate-dependent enzymes that are involved in one-carbon transfer reactions involved in purine, pyrimidine and amino acid synthesis.</text>
</comment>
<evidence type="ECO:0000256" key="15">
    <source>
        <dbReference type="ARBA" id="ARBA00023136"/>
    </source>
</evidence>
<evidence type="ECO:0000256" key="17">
    <source>
        <dbReference type="PIRNR" id="PIRNR038895"/>
    </source>
</evidence>
<keyword evidence="8 17" id="KW-0436">Ligase</keyword>
<keyword evidence="7 17" id="KW-0554">One-carbon metabolism</keyword>
<dbReference type="GO" id="GO:0005759">
    <property type="term" value="C:mitochondrial matrix"/>
    <property type="evidence" value="ECO:0007669"/>
    <property type="project" value="UniProtKB-SubCell"/>
</dbReference>
<dbReference type="SUPFAM" id="SSF53244">
    <property type="entry name" value="MurD-like peptide ligases, peptide-binding domain"/>
    <property type="match status" value="1"/>
</dbReference>
<keyword evidence="9 19" id="KW-0479">Metal-binding</keyword>
<dbReference type="GO" id="GO:0005829">
    <property type="term" value="C:cytosol"/>
    <property type="evidence" value="ECO:0007669"/>
    <property type="project" value="TreeGrafter"/>
</dbReference>
<evidence type="ECO:0000256" key="13">
    <source>
        <dbReference type="ARBA" id="ARBA00022842"/>
    </source>
</evidence>
<dbReference type="GeneID" id="39579989"/>
<feature type="binding site" evidence="19">
    <location>
        <position position="113"/>
    </location>
    <ligand>
        <name>Mg(2+)</name>
        <dbReference type="ChEBI" id="CHEBI:18420"/>
        <label>1</label>
    </ligand>
</feature>
<evidence type="ECO:0000256" key="10">
    <source>
        <dbReference type="ARBA" id="ARBA00022741"/>
    </source>
</evidence>
<evidence type="ECO:0000256" key="16">
    <source>
        <dbReference type="ARBA" id="ARBA00047493"/>
    </source>
</evidence>
<dbReference type="RefSeq" id="XP_028467374.1">
    <property type="nucleotide sequence ID" value="XM_028611511.1"/>
</dbReference>
<dbReference type="SUPFAM" id="SSF53623">
    <property type="entry name" value="MurD-like peptide ligases, catalytic domain"/>
    <property type="match status" value="1"/>
</dbReference>
<dbReference type="InterPro" id="IPR023600">
    <property type="entry name" value="Folylpolyglutamate_synth_euk"/>
</dbReference>
<keyword evidence="12 18" id="KW-0067">ATP-binding</keyword>
<comment type="similarity">
    <text evidence="5 17">Belongs to the folylpolyglutamate synthase family.</text>
</comment>
<keyword evidence="21" id="KW-1185">Reference proteome</keyword>
<dbReference type="GO" id="GO:0004326">
    <property type="term" value="F:tetrahydrofolylpolyglutamate synthase activity"/>
    <property type="evidence" value="ECO:0007669"/>
    <property type="project" value="UniProtKB-EC"/>
</dbReference>
<keyword evidence="11" id="KW-0999">Mitochondrion inner membrane</keyword>
<dbReference type="OrthoDB" id="10261039at2759"/>
<protein>
    <recommendedName>
        <fullName evidence="17">Folylpolyglutamate synthase</fullName>
        <ecNumber evidence="17">6.3.2.17</ecNumber>
    </recommendedName>
    <alternativeName>
        <fullName evidence="17">Folylpoly-gamma-glutamate synthetase</fullName>
    </alternativeName>
    <alternativeName>
        <fullName evidence="17">Tetrahydrofolylpolyglutamate synthase</fullName>
    </alternativeName>
</protein>
<dbReference type="Proteomes" id="UP000272025">
    <property type="component" value="Unassembled WGS sequence"/>
</dbReference>
<feature type="binding site" evidence="18">
    <location>
        <position position="384"/>
    </location>
    <ligand>
        <name>ATP</name>
        <dbReference type="ChEBI" id="CHEBI:30616"/>
    </ligand>
</feature>
<evidence type="ECO:0000256" key="5">
    <source>
        <dbReference type="ARBA" id="ARBA00008276"/>
    </source>
</evidence>
<dbReference type="GO" id="GO:0005524">
    <property type="term" value="F:ATP binding"/>
    <property type="evidence" value="ECO:0007669"/>
    <property type="project" value="UniProtKB-KW"/>
</dbReference>
<comment type="catalytic activity">
    <reaction evidence="16 17">
        <text>(6S)-5,6,7,8-tetrahydrofolyl-(gamma-L-Glu)(n) + L-glutamate + ATP = (6S)-5,6,7,8-tetrahydrofolyl-(gamma-L-Glu)(n+1) + ADP + phosphate + H(+)</text>
        <dbReference type="Rhea" id="RHEA:10580"/>
        <dbReference type="Rhea" id="RHEA-COMP:14738"/>
        <dbReference type="Rhea" id="RHEA-COMP:14740"/>
        <dbReference type="ChEBI" id="CHEBI:15378"/>
        <dbReference type="ChEBI" id="CHEBI:29985"/>
        <dbReference type="ChEBI" id="CHEBI:30616"/>
        <dbReference type="ChEBI" id="CHEBI:43474"/>
        <dbReference type="ChEBI" id="CHEBI:141005"/>
        <dbReference type="ChEBI" id="CHEBI:456216"/>
        <dbReference type="EC" id="6.3.2.17"/>
    </reaction>
</comment>
<evidence type="ECO:0000256" key="4">
    <source>
        <dbReference type="ARBA" id="ARBA00005150"/>
    </source>
</evidence>
<evidence type="ECO:0000256" key="7">
    <source>
        <dbReference type="ARBA" id="ARBA00022563"/>
    </source>
</evidence>
<keyword evidence="10 18" id="KW-0547">Nucleotide-binding</keyword>
<keyword evidence="13 19" id="KW-0460">Magnesium</keyword>
<comment type="subcellular location">
    <subcellularLocation>
        <location evidence="3">Cytoplasm</location>
    </subcellularLocation>
    <subcellularLocation>
        <location evidence="1">Mitochondrion inner membrane</location>
    </subcellularLocation>
    <subcellularLocation>
        <location evidence="2">Mitochondrion matrix</location>
    </subcellularLocation>
</comment>
<evidence type="ECO:0000256" key="11">
    <source>
        <dbReference type="ARBA" id="ARBA00022792"/>
    </source>
</evidence>
<evidence type="ECO:0000256" key="14">
    <source>
        <dbReference type="ARBA" id="ARBA00023128"/>
    </source>
</evidence>
<dbReference type="InterPro" id="IPR001645">
    <property type="entry name" value="Folylpolyglutamate_synth"/>
</dbReference>
<evidence type="ECO:0000256" key="18">
    <source>
        <dbReference type="PIRSR" id="PIRSR038895-1"/>
    </source>
</evidence>
<comment type="pathway">
    <text evidence="4 17">Cofactor biosynthesis; tetrahydrofolylpolyglutamate biosynthesis.</text>
</comment>
<gene>
    <name evidence="20" type="ORF">SODALDRAFT_331686</name>
</gene>
<dbReference type="PANTHER" id="PTHR11136">
    <property type="entry name" value="FOLYLPOLYGLUTAMATE SYNTHASE-RELATED"/>
    <property type="match status" value="1"/>
</dbReference>
<evidence type="ECO:0000313" key="20">
    <source>
        <dbReference type="EMBL" id="ROT39568.1"/>
    </source>
</evidence>
<keyword evidence="14" id="KW-0496">Mitochondrion</keyword>
<evidence type="ECO:0000256" key="6">
    <source>
        <dbReference type="ARBA" id="ARBA00022490"/>
    </source>
</evidence>
<organism evidence="20 21">
    <name type="scientific">Sodiomyces alkalinus (strain CBS 110278 / VKM F-3762 / F11)</name>
    <name type="common">Alkaliphilic filamentous fungus</name>
    <dbReference type="NCBI Taxonomy" id="1314773"/>
    <lineage>
        <taxon>Eukaryota</taxon>
        <taxon>Fungi</taxon>
        <taxon>Dikarya</taxon>
        <taxon>Ascomycota</taxon>
        <taxon>Pezizomycotina</taxon>
        <taxon>Sordariomycetes</taxon>
        <taxon>Hypocreomycetidae</taxon>
        <taxon>Glomerellales</taxon>
        <taxon>Plectosphaerellaceae</taxon>
        <taxon>Sodiomyces</taxon>
    </lineage>
</organism>
<feature type="binding site" evidence="18">
    <location>
        <position position="367"/>
    </location>
    <ligand>
        <name>ATP</name>
        <dbReference type="ChEBI" id="CHEBI:30616"/>
    </ligand>
</feature>
<sequence length="547" mass="59082">MATSSSAEAGGTGRTYQDALTHLNLLIPNRTVTALFDNRPQPTSGPAPDPNLQALPEMLTWLRRAGYTPSDLARLRCIHVAGTKGKGSTCAYLTSLLVAAPDRRAGRVGTYTSPHLVTPRERIALDGRPIGKALFARYFFEVWDRLTDAAVAEGVMTPEAARGAGSKPFYFRFLTLLAFHVFLSEGVRSAVVEVGIGGAYDATNVLPPEAVTAAVITQLGVDHVAMLGDTPEKIAWHKAGVMKRGVPAFTRLLGGKKKSAGGGQGENENDEGVMRVLKSRAEELGCSELVEVRDEHVDAWGGVRVRGRVKGGSFQSRNQALAALAAEEHLCSLASTSPDAEPKATRKLAELPAWMTEAMKQTSLRGRQEVVEDPQRPAVRWLLDGAHTVESLDETAAWLAAEREEDENLVRKRRRFVLLFNQQEREAGKLLGGFLDKLRQALAVGEAKASSDGRLFDAALFSRNDLARSDTDTRPDVSVQESCRGTFASCHPGTTTEVCPDLPTAMDRVGDMASRFHEAGEETIVLVTGSLHLVGGVIRLLEPDGLD</sequence>
<dbReference type="GO" id="GO:0046872">
    <property type="term" value="F:metal ion binding"/>
    <property type="evidence" value="ECO:0007669"/>
    <property type="project" value="UniProtKB-KW"/>
</dbReference>
<evidence type="ECO:0000256" key="2">
    <source>
        <dbReference type="ARBA" id="ARBA00004305"/>
    </source>
</evidence>
<evidence type="ECO:0000256" key="8">
    <source>
        <dbReference type="ARBA" id="ARBA00022598"/>
    </source>
</evidence>
<evidence type="ECO:0000313" key="21">
    <source>
        <dbReference type="Proteomes" id="UP000272025"/>
    </source>
</evidence>
<dbReference type="EMBL" id="ML119053">
    <property type="protein sequence ID" value="ROT39568.1"/>
    <property type="molecule type" value="Genomic_DNA"/>
</dbReference>
<dbReference type="InterPro" id="IPR036615">
    <property type="entry name" value="Mur_ligase_C_dom_sf"/>
</dbReference>
<dbReference type="Gene3D" id="3.90.190.20">
    <property type="entry name" value="Mur ligase, C-terminal domain"/>
    <property type="match status" value="1"/>
</dbReference>
<keyword evidence="15" id="KW-0472">Membrane</keyword>
<dbReference type="Gene3D" id="3.40.1190.10">
    <property type="entry name" value="Mur-like, catalytic domain"/>
    <property type="match status" value="1"/>
</dbReference>
<proteinExistence type="inferred from homology"/>
<keyword evidence="6" id="KW-0963">Cytoplasm</keyword>
<dbReference type="EC" id="6.3.2.17" evidence="17"/>
<evidence type="ECO:0000256" key="3">
    <source>
        <dbReference type="ARBA" id="ARBA00004496"/>
    </source>
</evidence>
<dbReference type="NCBIfam" id="TIGR01499">
    <property type="entry name" value="folC"/>
    <property type="match status" value="1"/>
</dbReference>
<evidence type="ECO:0000256" key="1">
    <source>
        <dbReference type="ARBA" id="ARBA00004273"/>
    </source>
</evidence>
<dbReference type="STRING" id="1314773.A0A3N2PYR1"/>
<feature type="binding site" evidence="19">
    <location>
        <position position="223"/>
    </location>
    <ligand>
        <name>Mg(2+)</name>
        <dbReference type="ChEBI" id="CHEBI:18420"/>
        <label>1</label>
    </ligand>
</feature>
<evidence type="ECO:0000256" key="12">
    <source>
        <dbReference type="ARBA" id="ARBA00022840"/>
    </source>
</evidence>
<evidence type="ECO:0000256" key="9">
    <source>
        <dbReference type="ARBA" id="ARBA00022723"/>
    </source>
</evidence>
<dbReference type="InterPro" id="IPR018109">
    <property type="entry name" value="Folylpolyglutamate_synth_CS"/>
</dbReference>
<dbReference type="PANTHER" id="PTHR11136:SF5">
    <property type="entry name" value="FOLYLPOLYGLUTAMATE SYNTHASE, MITOCHONDRIAL"/>
    <property type="match status" value="1"/>
</dbReference>
<dbReference type="UniPathway" id="UPA00850"/>
<dbReference type="GO" id="GO:0005743">
    <property type="term" value="C:mitochondrial inner membrane"/>
    <property type="evidence" value="ECO:0007669"/>
    <property type="project" value="UniProtKB-SubCell"/>
</dbReference>
<dbReference type="GO" id="GO:0006730">
    <property type="term" value="P:one-carbon metabolic process"/>
    <property type="evidence" value="ECO:0007669"/>
    <property type="project" value="UniProtKB-KW"/>
</dbReference>
<dbReference type="PIRSF" id="PIRSF038895">
    <property type="entry name" value="FPGS"/>
    <property type="match status" value="1"/>
</dbReference>
<dbReference type="PROSITE" id="PS01012">
    <property type="entry name" value="FOLYLPOLYGLU_SYNT_2"/>
    <property type="match status" value="1"/>
</dbReference>
<comment type="cofactor">
    <cofactor evidence="17">
        <name>a monovalent cation</name>
        <dbReference type="ChEBI" id="CHEBI:60242"/>
    </cofactor>
    <text evidence="17">A monovalent cation.</text>
</comment>
<evidence type="ECO:0000256" key="19">
    <source>
        <dbReference type="PIRSR" id="PIRSR038895-2"/>
    </source>
</evidence>